<feature type="compositionally biased region" description="Low complexity" evidence="4">
    <location>
        <begin position="417"/>
        <end position="437"/>
    </location>
</feature>
<dbReference type="Proteomes" id="UP000054248">
    <property type="component" value="Unassembled WGS sequence"/>
</dbReference>
<dbReference type="PANTHER" id="PTHR47251:SF1">
    <property type="entry name" value="FINGER DOMAIN PROTEIN, PUTATIVE (AFU_ORTHOLOGUE AFUA_3G04180)-RELATED"/>
    <property type="match status" value="1"/>
</dbReference>
<dbReference type="InterPro" id="IPR022755">
    <property type="entry name" value="Znf_C2H2_jaz"/>
</dbReference>
<feature type="compositionally biased region" description="Low complexity" evidence="4">
    <location>
        <begin position="642"/>
        <end position="670"/>
    </location>
</feature>
<reference evidence="7" key="2">
    <citation type="submission" date="2015-01" db="EMBL/GenBank/DDBJ databases">
        <title>Evolutionary Origins and Diversification of the Mycorrhizal Mutualists.</title>
        <authorList>
            <consortium name="DOE Joint Genome Institute"/>
            <consortium name="Mycorrhizal Genomics Consortium"/>
            <person name="Kohler A."/>
            <person name="Kuo A."/>
            <person name="Nagy L.G."/>
            <person name="Floudas D."/>
            <person name="Copeland A."/>
            <person name="Barry K.W."/>
            <person name="Cichocki N."/>
            <person name="Veneault-Fourrey C."/>
            <person name="LaButti K."/>
            <person name="Lindquist E.A."/>
            <person name="Lipzen A."/>
            <person name="Lundell T."/>
            <person name="Morin E."/>
            <person name="Murat C."/>
            <person name="Riley R."/>
            <person name="Ohm R."/>
            <person name="Sun H."/>
            <person name="Tunlid A."/>
            <person name="Henrissat B."/>
            <person name="Grigoriev I.V."/>
            <person name="Hibbett D.S."/>
            <person name="Martin F."/>
        </authorList>
    </citation>
    <scope>NUCLEOTIDE SEQUENCE [LARGE SCALE GENOMIC DNA]</scope>
    <source>
        <strain evidence="7">MUT 4182</strain>
    </source>
</reference>
<accession>A0A0C3Q3C2</accession>
<dbReference type="STRING" id="1051891.A0A0C3Q3C2"/>
<dbReference type="PANTHER" id="PTHR47251">
    <property type="entry name" value="FINGER DOMAIN PROTEIN, PUTATIVE (AFU_ORTHOLOGUE AFUA_3G04180)-RELATED"/>
    <property type="match status" value="1"/>
</dbReference>
<dbReference type="GO" id="GO:0003676">
    <property type="term" value="F:nucleic acid binding"/>
    <property type="evidence" value="ECO:0007669"/>
    <property type="project" value="InterPro"/>
</dbReference>
<dbReference type="SMART" id="SM00451">
    <property type="entry name" value="ZnF_U1"/>
    <property type="match status" value="1"/>
</dbReference>
<feature type="compositionally biased region" description="Basic and acidic residues" evidence="4">
    <location>
        <begin position="75"/>
        <end position="91"/>
    </location>
</feature>
<keyword evidence="7" id="KW-1185">Reference proteome</keyword>
<keyword evidence="1" id="KW-0479">Metal-binding</keyword>
<dbReference type="InterPro" id="IPR003604">
    <property type="entry name" value="Matrin/U1-like-C_Znf_C2H2"/>
</dbReference>
<dbReference type="InterPro" id="IPR000467">
    <property type="entry name" value="G_patch_dom"/>
</dbReference>
<dbReference type="PROSITE" id="PS50174">
    <property type="entry name" value="G_PATCH"/>
    <property type="match status" value="1"/>
</dbReference>
<reference evidence="6 7" key="1">
    <citation type="submission" date="2014-04" db="EMBL/GenBank/DDBJ databases">
        <authorList>
            <consortium name="DOE Joint Genome Institute"/>
            <person name="Kuo A."/>
            <person name="Girlanda M."/>
            <person name="Perotto S."/>
            <person name="Kohler A."/>
            <person name="Nagy L.G."/>
            <person name="Floudas D."/>
            <person name="Copeland A."/>
            <person name="Barry K.W."/>
            <person name="Cichocki N."/>
            <person name="Veneault-Fourrey C."/>
            <person name="LaButti K."/>
            <person name="Lindquist E.A."/>
            <person name="Lipzen A."/>
            <person name="Lundell T."/>
            <person name="Morin E."/>
            <person name="Murat C."/>
            <person name="Sun H."/>
            <person name="Tunlid A."/>
            <person name="Henrissat B."/>
            <person name="Grigoriev I.V."/>
            <person name="Hibbett D.S."/>
            <person name="Martin F."/>
            <person name="Nordberg H.P."/>
            <person name="Cantor M.N."/>
            <person name="Hua S.X."/>
        </authorList>
    </citation>
    <scope>NUCLEOTIDE SEQUENCE [LARGE SCALE GENOMIC DNA]</scope>
    <source>
        <strain evidence="6 7">MUT 4182</strain>
    </source>
</reference>
<protein>
    <recommendedName>
        <fullName evidence="5">G-patch domain-containing protein</fullName>
    </recommendedName>
</protein>
<dbReference type="InterPro" id="IPR036236">
    <property type="entry name" value="Znf_C2H2_sf"/>
</dbReference>
<sequence length="670" mass="72645">MQLVEMERRWPSKNNTKLCSRHVRIPTTAQLSETSFFDISQAIATQGHRFSTLASEVDFTMSASTIARWNAIPLNREDEESRPTDPAKHVNDDDDDDDVSLVSRSPSPAPAEDASGKTGTEWYDEHVGGGAREVITVETKIKATNVGFALLKKMGWTEGSGLGLSGQGRADPIPFTVKNDSTGIGKAAQDFRIIESTVASRRELDSERQSKETEEQRANREALVAQREAIKVEVQTTLRPFYCETCDKQYQNIAQFEEHCRGYAHHHKVRLREQAAAQRLRTDVDKRKEKERKREEKEMRKLAAAAGIKLAPKAGVSTPAPPATSPAPAVPGAAPERKSGWAAVSAAPEPAPTATKGGWAAVPLNSVSSSSGSVGGWAPVKPAEPPKAGGWAAVTSSSSTLGGSQSWSAVTTTAPETTSSDPTTAGASAAGTKGNTSFISGGFTRLETTEPAPSRSKSPMDVDPPQPSTRGGWSSINISKPSGWMSAPAPTSAPPPPPPEPDHPPPPPEPLLPPLPPPPTTEPPPPPPPINEPQGFRTPAFAPREPGGRASGRGGFHPQRDRPYDDRSQDDRPFNDRPFNDRPYNHRPYDDRTPYRDYPPRSGGRRPDPSYEDFSSNDGGRDRSFDGDREHDYRYGRDGPRYGSSRGASNYNNRYNNSYGTGSRGSYGRR</sequence>
<evidence type="ECO:0000259" key="5">
    <source>
        <dbReference type="PROSITE" id="PS50174"/>
    </source>
</evidence>
<evidence type="ECO:0000256" key="3">
    <source>
        <dbReference type="ARBA" id="ARBA00022833"/>
    </source>
</evidence>
<feature type="compositionally biased region" description="Pro residues" evidence="4">
    <location>
        <begin position="491"/>
        <end position="531"/>
    </location>
</feature>
<feature type="region of interest" description="Disordered" evidence="4">
    <location>
        <begin position="313"/>
        <end position="670"/>
    </location>
</feature>
<evidence type="ECO:0000256" key="4">
    <source>
        <dbReference type="SAM" id="MobiDB-lite"/>
    </source>
</evidence>
<feature type="compositionally biased region" description="Low complexity" evidence="4">
    <location>
        <begin position="395"/>
        <end position="408"/>
    </location>
</feature>
<keyword evidence="3" id="KW-0862">Zinc</keyword>
<name>A0A0C3Q3C2_9AGAM</name>
<feature type="compositionally biased region" description="Basic and acidic residues" evidence="4">
    <location>
        <begin position="558"/>
        <end position="609"/>
    </location>
</feature>
<dbReference type="Pfam" id="PF12171">
    <property type="entry name" value="zf-C2H2_jaz"/>
    <property type="match status" value="1"/>
</dbReference>
<feature type="compositionally biased region" description="Polar residues" evidence="4">
    <location>
        <begin position="468"/>
        <end position="480"/>
    </location>
</feature>
<feature type="compositionally biased region" description="Basic and acidic residues" evidence="4">
    <location>
        <begin position="619"/>
        <end position="640"/>
    </location>
</feature>
<feature type="compositionally biased region" description="Pro residues" evidence="4">
    <location>
        <begin position="319"/>
        <end position="329"/>
    </location>
</feature>
<dbReference type="OrthoDB" id="4822at2759"/>
<dbReference type="AlphaFoldDB" id="A0A0C3Q3C2"/>
<dbReference type="PROSITE" id="PS00028">
    <property type="entry name" value="ZINC_FINGER_C2H2_1"/>
    <property type="match status" value="1"/>
</dbReference>
<organism evidence="6 7">
    <name type="scientific">Tulasnella calospora MUT 4182</name>
    <dbReference type="NCBI Taxonomy" id="1051891"/>
    <lineage>
        <taxon>Eukaryota</taxon>
        <taxon>Fungi</taxon>
        <taxon>Dikarya</taxon>
        <taxon>Basidiomycota</taxon>
        <taxon>Agaricomycotina</taxon>
        <taxon>Agaricomycetes</taxon>
        <taxon>Cantharellales</taxon>
        <taxon>Tulasnellaceae</taxon>
        <taxon>Tulasnella</taxon>
    </lineage>
</organism>
<proteinExistence type="predicted"/>
<evidence type="ECO:0000256" key="1">
    <source>
        <dbReference type="ARBA" id="ARBA00022723"/>
    </source>
</evidence>
<dbReference type="SMART" id="SM00443">
    <property type="entry name" value="G_patch"/>
    <property type="match status" value="1"/>
</dbReference>
<dbReference type="HOGENOM" id="CLU_410036_0_0_1"/>
<evidence type="ECO:0000313" key="6">
    <source>
        <dbReference type="EMBL" id="KIO23175.1"/>
    </source>
</evidence>
<dbReference type="SUPFAM" id="SSF57667">
    <property type="entry name" value="beta-beta-alpha zinc fingers"/>
    <property type="match status" value="1"/>
</dbReference>
<evidence type="ECO:0000256" key="2">
    <source>
        <dbReference type="ARBA" id="ARBA00022771"/>
    </source>
</evidence>
<dbReference type="InterPro" id="IPR013087">
    <property type="entry name" value="Znf_C2H2_type"/>
</dbReference>
<dbReference type="GO" id="GO:0008270">
    <property type="term" value="F:zinc ion binding"/>
    <property type="evidence" value="ECO:0007669"/>
    <property type="project" value="UniProtKB-KW"/>
</dbReference>
<keyword evidence="2" id="KW-0863">Zinc-finger</keyword>
<feature type="domain" description="G-patch" evidence="5">
    <location>
        <begin position="143"/>
        <end position="189"/>
    </location>
</feature>
<dbReference type="Pfam" id="PF01585">
    <property type="entry name" value="G-patch"/>
    <property type="match status" value="1"/>
</dbReference>
<dbReference type="EMBL" id="KN823091">
    <property type="protein sequence ID" value="KIO23175.1"/>
    <property type="molecule type" value="Genomic_DNA"/>
</dbReference>
<evidence type="ECO:0000313" key="7">
    <source>
        <dbReference type="Proteomes" id="UP000054248"/>
    </source>
</evidence>
<gene>
    <name evidence="6" type="ORF">M407DRAFT_27325</name>
</gene>
<feature type="region of interest" description="Disordered" evidence="4">
    <location>
        <begin position="72"/>
        <end position="124"/>
    </location>
</feature>